<evidence type="ECO:0000313" key="2">
    <source>
        <dbReference type="Proteomes" id="UP000007015"/>
    </source>
</evidence>
<sequence length="95" mass="10678">MGKVGEAEQVNGNRYGSMFGKKPIELLMAHGLLLTWCGVSCNYWSDWRMNKVFPHVEGLKRLKNVQLLSKIVMLLKSPKLGQARTVPVPFCTLGM</sequence>
<evidence type="ECO:0000313" key="1">
    <source>
        <dbReference type="EMBL" id="EAY82992.1"/>
    </source>
</evidence>
<dbReference type="Proteomes" id="UP000007015">
    <property type="component" value="Chromosome 12"/>
</dbReference>
<dbReference type="Gramene" id="BGIOSGA036251-TA">
    <property type="protein sequence ID" value="BGIOSGA036251-PA"/>
    <property type="gene ID" value="BGIOSGA036251"/>
</dbReference>
<gene>
    <name evidence="1" type="ORF">OsI_38214</name>
</gene>
<organism evidence="1 2">
    <name type="scientific">Oryza sativa subsp. indica</name>
    <name type="common">Rice</name>
    <dbReference type="NCBI Taxonomy" id="39946"/>
    <lineage>
        <taxon>Eukaryota</taxon>
        <taxon>Viridiplantae</taxon>
        <taxon>Streptophyta</taxon>
        <taxon>Embryophyta</taxon>
        <taxon>Tracheophyta</taxon>
        <taxon>Spermatophyta</taxon>
        <taxon>Magnoliopsida</taxon>
        <taxon>Liliopsida</taxon>
        <taxon>Poales</taxon>
        <taxon>Poaceae</taxon>
        <taxon>BOP clade</taxon>
        <taxon>Oryzoideae</taxon>
        <taxon>Oryzeae</taxon>
        <taxon>Oryzinae</taxon>
        <taxon>Oryza</taxon>
        <taxon>Oryza sativa</taxon>
    </lineage>
</organism>
<dbReference type="HOGENOM" id="CLU_2376579_0_0_1"/>
<dbReference type="AlphaFoldDB" id="A2ZK58"/>
<reference evidence="1 2" key="1">
    <citation type="journal article" date="2005" name="PLoS Biol.">
        <title>The genomes of Oryza sativa: a history of duplications.</title>
        <authorList>
            <person name="Yu J."/>
            <person name="Wang J."/>
            <person name="Lin W."/>
            <person name="Li S."/>
            <person name="Li H."/>
            <person name="Zhou J."/>
            <person name="Ni P."/>
            <person name="Dong W."/>
            <person name="Hu S."/>
            <person name="Zeng C."/>
            <person name="Zhang J."/>
            <person name="Zhang Y."/>
            <person name="Li R."/>
            <person name="Xu Z."/>
            <person name="Li S."/>
            <person name="Li X."/>
            <person name="Zheng H."/>
            <person name="Cong L."/>
            <person name="Lin L."/>
            <person name="Yin J."/>
            <person name="Geng J."/>
            <person name="Li G."/>
            <person name="Shi J."/>
            <person name="Liu J."/>
            <person name="Lv H."/>
            <person name="Li J."/>
            <person name="Wang J."/>
            <person name="Deng Y."/>
            <person name="Ran L."/>
            <person name="Shi X."/>
            <person name="Wang X."/>
            <person name="Wu Q."/>
            <person name="Li C."/>
            <person name="Ren X."/>
            <person name="Wang J."/>
            <person name="Wang X."/>
            <person name="Li D."/>
            <person name="Liu D."/>
            <person name="Zhang X."/>
            <person name="Ji Z."/>
            <person name="Zhao W."/>
            <person name="Sun Y."/>
            <person name="Zhang Z."/>
            <person name="Bao J."/>
            <person name="Han Y."/>
            <person name="Dong L."/>
            <person name="Ji J."/>
            <person name="Chen P."/>
            <person name="Wu S."/>
            <person name="Liu J."/>
            <person name="Xiao Y."/>
            <person name="Bu D."/>
            <person name="Tan J."/>
            <person name="Yang L."/>
            <person name="Ye C."/>
            <person name="Zhang J."/>
            <person name="Xu J."/>
            <person name="Zhou Y."/>
            <person name="Yu Y."/>
            <person name="Zhang B."/>
            <person name="Zhuang S."/>
            <person name="Wei H."/>
            <person name="Liu B."/>
            <person name="Lei M."/>
            <person name="Yu H."/>
            <person name="Li Y."/>
            <person name="Xu H."/>
            <person name="Wei S."/>
            <person name="He X."/>
            <person name="Fang L."/>
            <person name="Zhang Z."/>
            <person name="Zhang Y."/>
            <person name="Huang X."/>
            <person name="Su Z."/>
            <person name="Tong W."/>
            <person name="Li J."/>
            <person name="Tong Z."/>
            <person name="Li S."/>
            <person name="Ye J."/>
            <person name="Wang L."/>
            <person name="Fang L."/>
            <person name="Lei T."/>
            <person name="Chen C."/>
            <person name="Chen H."/>
            <person name="Xu Z."/>
            <person name="Li H."/>
            <person name="Huang H."/>
            <person name="Zhang F."/>
            <person name="Xu H."/>
            <person name="Li N."/>
            <person name="Zhao C."/>
            <person name="Li S."/>
            <person name="Dong L."/>
            <person name="Huang Y."/>
            <person name="Li L."/>
            <person name="Xi Y."/>
            <person name="Qi Q."/>
            <person name="Li W."/>
            <person name="Zhang B."/>
            <person name="Hu W."/>
            <person name="Zhang Y."/>
            <person name="Tian X."/>
            <person name="Jiao Y."/>
            <person name="Liang X."/>
            <person name="Jin J."/>
            <person name="Gao L."/>
            <person name="Zheng W."/>
            <person name="Hao B."/>
            <person name="Liu S."/>
            <person name="Wang W."/>
            <person name="Yuan L."/>
            <person name="Cao M."/>
            <person name="McDermott J."/>
            <person name="Samudrala R."/>
            <person name="Wang J."/>
            <person name="Wong G.K."/>
            <person name="Yang H."/>
        </authorList>
    </citation>
    <scope>NUCLEOTIDE SEQUENCE [LARGE SCALE GENOMIC DNA]</scope>
    <source>
        <strain evidence="2">cv. 93-11</strain>
    </source>
</reference>
<accession>A2ZK58</accession>
<dbReference type="EMBL" id="CM000137">
    <property type="protein sequence ID" value="EAY82992.1"/>
    <property type="molecule type" value="Genomic_DNA"/>
</dbReference>
<keyword evidence="2" id="KW-1185">Reference proteome</keyword>
<name>A2ZK58_ORYSI</name>
<protein>
    <submittedName>
        <fullName evidence="1">Uncharacterized protein</fullName>
    </submittedName>
</protein>
<proteinExistence type="predicted"/>